<dbReference type="Pfam" id="PF13475">
    <property type="entry name" value="DUF4116"/>
    <property type="match status" value="3"/>
</dbReference>
<feature type="domain" description="DUF4116" evidence="1">
    <location>
        <begin position="76"/>
        <end position="117"/>
    </location>
</feature>
<dbReference type="EMBL" id="GG738902">
    <property type="protein sequence ID" value="EFC39111.1"/>
    <property type="molecule type" value="Genomic_DNA"/>
</dbReference>
<dbReference type="KEGG" id="ngr:NAEGRDRAFT_73158"/>
<evidence type="ECO:0000313" key="3">
    <source>
        <dbReference type="Proteomes" id="UP000006671"/>
    </source>
</evidence>
<dbReference type="VEuPathDB" id="AmoebaDB:NAEGRDRAFT_73158"/>
<dbReference type="InParanoid" id="D2VVV9"/>
<dbReference type="InterPro" id="IPR025197">
    <property type="entry name" value="DUF4116"/>
</dbReference>
<feature type="domain" description="DUF4116" evidence="1">
    <location>
        <begin position="154"/>
        <end position="200"/>
    </location>
</feature>
<keyword evidence="3" id="KW-1185">Reference proteome</keyword>
<protein>
    <submittedName>
        <fullName evidence="2">Predicted protein</fullName>
    </submittedName>
</protein>
<accession>D2VVV9</accession>
<gene>
    <name evidence="2" type="ORF">NAEGRDRAFT_73158</name>
</gene>
<organism evidence="3">
    <name type="scientific">Naegleria gruberi</name>
    <name type="common">Amoeba</name>
    <dbReference type="NCBI Taxonomy" id="5762"/>
    <lineage>
        <taxon>Eukaryota</taxon>
        <taxon>Discoba</taxon>
        <taxon>Heterolobosea</taxon>
        <taxon>Tetramitia</taxon>
        <taxon>Eutetramitia</taxon>
        <taxon>Vahlkampfiidae</taxon>
        <taxon>Naegleria</taxon>
    </lineage>
</organism>
<evidence type="ECO:0000259" key="1">
    <source>
        <dbReference type="Pfam" id="PF13475"/>
    </source>
</evidence>
<feature type="domain" description="DUF4116" evidence="1">
    <location>
        <begin position="290"/>
        <end position="338"/>
    </location>
</feature>
<reference evidence="2 3" key="1">
    <citation type="journal article" date="2010" name="Cell">
        <title>The genome of Naegleria gruberi illuminates early eukaryotic versatility.</title>
        <authorList>
            <person name="Fritz-Laylin L.K."/>
            <person name="Prochnik S.E."/>
            <person name="Ginger M.L."/>
            <person name="Dacks J.B."/>
            <person name="Carpenter M.L."/>
            <person name="Field M.C."/>
            <person name="Kuo A."/>
            <person name="Paredez A."/>
            <person name="Chapman J."/>
            <person name="Pham J."/>
            <person name="Shu S."/>
            <person name="Neupane R."/>
            <person name="Cipriano M."/>
            <person name="Mancuso J."/>
            <person name="Tu H."/>
            <person name="Salamov A."/>
            <person name="Lindquist E."/>
            <person name="Shapiro H."/>
            <person name="Lucas S."/>
            <person name="Grigoriev I.V."/>
            <person name="Cande W.Z."/>
            <person name="Fulton C."/>
            <person name="Rokhsar D.S."/>
            <person name="Dawson S.C."/>
        </authorList>
    </citation>
    <scope>NUCLEOTIDE SEQUENCE [LARGE SCALE GENOMIC DNA]</scope>
    <source>
        <strain evidence="2 3">NEG-M</strain>
    </source>
</reference>
<dbReference type="AlphaFoldDB" id="D2VVV9"/>
<dbReference type="GeneID" id="8858454"/>
<name>D2VVV9_NAEGR</name>
<dbReference type="RefSeq" id="XP_002671855.1">
    <property type="nucleotide sequence ID" value="XM_002671809.1"/>
</dbReference>
<dbReference type="Proteomes" id="UP000006671">
    <property type="component" value="Unassembled WGS sequence"/>
</dbReference>
<evidence type="ECO:0000313" key="2">
    <source>
        <dbReference type="EMBL" id="EFC39111.1"/>
    </source>
</evidence>
<proteinExistence type="predicted"/>
<sequence length="423" mass="49169">MGFLPIEFSLDNASLVAYTIVATLFSLSSNMFEIVVFNKNECTSERSEGFLLTSLLLDQNEEEFIESFPNELIGSKEFMKKAVEMCGTIVRCECLNKEFLQDRDFVLRAVNNAPISLLEEIPLQYRNDDEIVFKSCSFIPAWDAELMSDRLKSDKSFLLKVIENDPPIFKCISPELKTDTDFIMECLDRAGTTLFDYIPDWILESIVKDINILKSVSSKRFIRDYFARAASKFLPHEVIIELSNDREFAYQCIKNQSTAASFFSPDIRKEIEFIKLSKNLNIAPDKTVLDREFLKEMYSLDIQNFHYMPDELKNNKTFVLELMEINGLGLEFLSSSLRTDHDIIQRAIQQNGSSLNVALTKERRNKKLQEMATETSGYFEYLHADNMKFWKHFNLRLEKEYFGFDIPKRFCSVAALHKKYQLD</sequence>